<dbReference type="SUPFAM" id="SSF48403">
    <property type="entry name" value="Ankyrin repeat"/>
    <property type="match status" value="2"/>
</dbReference>
<gene>
    <name evidence="6" type="ORF">BP5796_12532</name>
</gene>
<dbReference type="Pfam" id="PF25053">
    <property type="entry name" value="DUF7791"/>
    <property type="match status" value="1"/>
</dbReference>
<feature type="repeat" description="ANK" evidence="2">
    <location>
        <begin position="1504"/>
        <end position="1536"/>
    </location>
</feature>
<feature type="repeat" description="ANK" evidence="2">
    <location>
        <begin position="1568"/>
        <end position="1600"/>
    </location>
</feature>
<feature type="repeat" description="ANK" evidence="2">
    <location>
        <begin position="1714"/>
        <end position="1746"/>
    </location>
</feature>
<dbReference type="Pfam" id="PF24883">
    <property type="entry name" value="NPHP3_N"/>
    <property type="match status" value="1"/>
</dbReference>
<dbReference type="PROSITE" id="PS50297">
    <property type="entry name" value="ANK_REP_REGION"/>
    <property type="match status" value="3"/>
</dbReference>
<dbReference type="SUPFAM" id="SSF52540">
    <property type="entry name" value="P-loop containing nucleoside triphosphate hydrolases"/>
    <property type="match status" value="1"/>
</dbReference>
<dbReference type="Pfam" id="PF00023">
    <property type="entry name" value="Ank"/>
    <property type="match status" value="1"/>
</dbReference>
<dbReference type="Gene3D" id="3.40.50.300">
    <property type="entry name" value="P-loop containing nucleotide triphosphate hydrolases"/>
    <property type="match status" value="1"/>
</dbReference>
<dbReference type="Gene3D" id="1.25.40.20">
    <property type="entry name" value="Ankyrin repeat-containing domain"/>
    <property type="match status" value="5"/>
</dbReference>
<dbReference type="EMBL" id="PDLN01000022">
    <property type="protein sequence ID" value="RDW57731.1"/>
    <property type="molecule type" value="Genomic_DNA"/>
</dbReference>
<proteinExistence type="predicted"/>
<feature type="domain" description="Nephrocystin 3-like N-terminal" evidence="4">
    <location>
        <begin position="304"/>
        <end position="468"/>
    </location>
</feature>
<dbReference type="PROSITE" id="PS50088">
    <property type="entry name" value="ANK_REPEAT"/>
    <property type="match status" value="7"/>
</dbReference>
<evidence type="ECO:0000256" key="3">
    <source>
        <dbReference type="SAM" id="MobiDB-lite"/>
    </source>
</evidence>
<evidence type="ECO:0000256" key="2">
    <source>
        <dbReference type="PROSITE-ProRule" id="PRU00023"/>
    </source>
</evidence>
<keyword evidence="1" id="KW-0677">Repeat</keyword>
<dbReference type="PRINTS" id="PR01415">
    <property type="entry name" value="ANKYRIN"/>
</dbReference>
<evidence type="ECO:0008006" key="8">
    <source>
        <dbReference type="Google" id="ProtNLM"/>
    </source>
</evidence>
<evidence type="ECO:0000259" key="5">
    <source>
        <dbReference type="Pfam" id="PF25053"/>
    </source>
</evidence>
<evidence type="ECO:0000313" key="7">
    <source>
        <dbReference type="Proteomes" id="UP000256328"/>
    </source>
</evidence>
<comment type="caution">
    <text evidence="6">The sequence shown here is derived from an EMBL/GenBank/DDBJ whole genome shotgun (WGS) entry which is preliminary data.</text>
</comment>
<evidence type="ECO:0000259" key="4">
    <source>
        <dbReference type="Pfam" id="PF24883"/>
    </source>
</evidence>
<dbReference type="PANTHER" id="PTHR10039:SF5">
    <property type="entry name" value="NACHT DOMAIN-CONTAINING PROTEIN"/>
    <property type="match status" value="1"/>
</dbReference>
<dbReference type="Proteomes" id="UP000256328">
    <property type="component" value="Unassembled WGS sequence"/>
</dbReference>
<reference evidence="6 7" key="1">
    <citation type="journal article" date="2018" name="IMA Fungus">
        <title>IMA Genome-F 9: Draft genome sequence of Annulohypoxylon stygium, Aspergillus mulundensis, Berkeleyomyces basicola (syn. Thielaviopsis basicola), Ceratocystis smalleyi, two Cercospora beticola strains, Coleophoma cylindrospora, Fusarium fracticaudum, Phialophora cf. hyalina, and Morchella septimelata.</title>
        <authorList>
            <person name="Wingfield B.D."/>
            <person name="Bills G.F."/>
            <person name="Dong Y."/>
            <person name="Huang W."/>
            <person name="Nel W.J."/>
            <person name="Swalarsk-Parry B.S."/>
            <person name="Vaghefi N."/>
            <person name="Wilken P.M."/>
            <person name="An Z."/>
            <person name="de Beer Z.W."/>
            <person name="De Vos L."/>
            <person name="Chen L."/>
            <person name="Duong T.A."/>
            <person name="Gao Y."/>
            <person name="Hammerbacher A."/>
            <person name="Kikkert J.R."/>
            <person name="Li Y."/>
            <person name="Li H."/>
            <person name="Li K."/>
            <person name="Li Q."/>
            <person name="Liu X."/>
            <person name="Ma X."/>
            <person name="Naidoo K."/>
            <person name="Pethybridge S.J."/>
            <person name="Sun J."/>
            <person name="Steenkamp E.T."/>
            <person name="van der Nest M.A."/>
            <person name="van Wyk S."/>
            <person name="Wingfield M.J."/>
            <person name="Xiong C."/>
            <person name="Yue Q."/>
            <person name="Zhang X."/>
        </authorList>
    </citation>
    <scope>NUCLEOTIDE SEQUENCE [LARGE SCALE GENOMIC DNA]</scope>
    <source>
        <strain evidence="6 7">BP5796</strain>
    </source>
</reference>
<feature type="compositionally biased region" description="Basic and acidic residues" evidence="3">
    <location>
        <begin position="1747"/>
        <end position="1764"/>
    </location>
</feature>
<evidence type="ECO:0000256" key="1">
    <source>
        <dbReference type="ARBA" id="ARBA00022737"/>
    </source>
</evidence>
<feature type="domain" description="DUF7791" evidence="5">
    <location>
        <begin position="573"/>
        <end position="721"/>
    </location>
</feature>
<name>A0A3D8Q7F1_9HELO</name>
<dbReference type="Pfam" id="PF12796">
    <property type="entry name" value="Ank_2"/>
    <property type="match status" value="3"/>
</dbReference>
<evidence type="ECO:0000313" key="6">
    <source>
        <dbReference type="EMBL" id="RDW57731.1"/>
    </source>
</evidence>
<dbReference type="InterPro" id="IPR002110">
    <property type="entry name" value="Ankyrin_rpt"/>
</dbReference>
<keyword evidence="2" id="KW-0040">ANK repeat</keyword>
<protein>
    <recommendedName>
        <fullName evidence="8">NACHT domain-containing protein</fullName>
    </recommendedName>
</protein>
<feature type="region of interest" description="Disordered" evidence="3">
    <location>
        <begin position="1739"/>
        <end position="1772"/>
    </location>
</feature>
<dbReference type="OrthoDB" id="443402at2759"/>
<dbReference type="InterPro" id="IPR056884">
    <property type="entry name" value="NPHP3-like_N"/>
</dbReference>
<dbReference type="SMART" id="SM00248">
    <property type="entry name" value="ANK"/>
    <property type="match status" value="11"/>
</dbReference>
<dbReference type="PANTHER" id="PTHR10039">
    <property type="entry name" value="AMELOGENIN"/>
    <property type="match status" value="1"/>
</dbReference>
<keyword evidence="7" id="KW-1185">Reference proteome</keyword>
<dbReference type="InterPro" id="IPR056693">
    <property type="entry name" value="DUF7791"/>
</dbReference>
<dbReference type="InterPro" id="IPR027417">
    <property type="entry name" value="P-loop_NTPase"/>
</dbReference>
<feature type="repeat" description="ANK" evidence="2">
    <location>
        <begin position="1632"/>
        <end position="1659"/>
    </location>
</feature>
<dbReference type="InterPro" id="IPR036770">
    <property type="entry name" value="Ankyrin_rpt-contain_sf"/>
</dbReference>
<feature type="repeat" description="ANK" evidence="2">
    <location>
        <begin position="1017"/>
        <end position="1049"/>
    </location>
</feature>
<sequence>MEALSALGLGAAIVEFAQYTEKHCQIFRNFCDDIYSDFQEGLFVDITRHFRYFAAAFKPQQPTGPDTPSQEALDMLVEGCYKIAADMRVTFYKMAKDEVVKNNNVPLVLRIKKAKEFWNESEVYRMLSKLEGYRKQVAPCMLATVPAHLDAMDQEERVRLGTKYRSYGKIAEILAVVVNSLESLRIEDKELRRNVGVTEYSPNQHEPAMAAVVTFKSGETRVLTRTGMVTPYSHNKQLKIMDLHDTYPVPMLDDFASIQNLVLRSLIFPKFDERIKLVKDAHHETYEWAFCPPEAGKPWSPLVEWLEDGTGCYYIEGKPGSGKSTLMKFIAQHKRLDTALGKWAGGTLISASFFFWNLGSPLQKSSFGLLRGLLYDILSQHPWLISVAMPELWRAAAYLPAGGSLGEPSLEVLKQCFLKISDNGWGTGIKFFFMLDGIDEFESDHKELVNLLHKVVENGNVKILLSSRPTPLSEDSFSRWPSLRLQDLTEGDIRKYTEDHLSIRVKQKRGEQWAALIDEIFYKSYGVFLWVILVVASLEEGFVKGDNIQEMRNRLVELPSDLKPLYDHIFQHLELRYQVQASELFQLLLKAQQVQSSAGYPLLMQLSFCASDAQEIMDLPMGPIDPEICQDKLDEINRRIRSRSCGLIESRKWQTNRISVTSHTPITSQFVDFIHRTVVEFLLLPEVWKQLMTLTTGPKHKYDPSPELFRSCVIMCKTLTTPRGIEPEISTLWHMADRALVFASMAEDSGNPVPPEHLKELNTVVTAHWTNVMNFFSRLGTCDRKGHWAEGYKVDPQRQHLLHPNSFASVALFHGLEDYLTKELACEATSTAMDTSMLLYTCMKYIGAPPWDVSVPEFDGSLTSEAVLFLDRQVVLRPRWANIAIRLLESNSTDPNKPMVGSDSAWSIMVSYLVVAGAQHTKLTIHRDLEAKDDGFANTFAKLLDAFIQCGVDLEFCPVAGAEPAWRLVEQLFSDERSSSQRINPWARQPVVEINTQVMIMRDYFKLLVQEHTRNNFKQTPLHTASENGATDVILLLLDRKVPIFAIDSKGQTALHLAAKNRHNDIVSAILQNLPKKPMQADLKRELLGELKGEFWRELGQYIQPVVKRVLIQVSIIEPHKRWLQHLLEQVLEELLDSTVSQYLKSSVPGSQQDELDQLLKWLHKQKAWLQELARQLQPGIKSWFEDNIREIRHQEILHIYKEHEREQDQILGVLQSCLGNIEHSRLAELNRSLRHAAILTDKRVYERMAELERQGLKCHYLELRKQFERRILDHRVLERLWNLGLVNIQDSQGRTALYWAAELNGNKKGIALLLENDACIKGLEDGQALKILEWGVKDSRQVMVKCLLDQQVDAESGYQKVLGWLADAENPMNYTWTNMIIDLIKMKVDIKTENGFKALLRAVKMPNGQVVRSLVEAGAQVTRLDETAHSALWYAMQQCEVEVTQLLMGADDIGQGYKTEALRWLVDVGSEGSCNPSPKLRNQGQNLAKVLLEAGADFKTTYRNETALYKAVKNKLSLVVEVLAKQGADTDAEHDGKSALIVALEKNDPKTVEVLTNNKANANAEFRGKAALFIAMENRDLKSVRALVTNGANANTEYKGQPVLFVAVDNRDCMIVKELVQHRAAINAEYELKTPLHSATLSGDWKTVRVLVENGADVLNTRIGDETVLLAANSASIEDFETEEGDDDDRISKELMELLVKHSKEVINHPNEEGMTALHYAAKHCDWTTVALLADNGANTNATNKEGQRPRDLVRGTKDKKQYDQSIQRRK</sequence>
<feature type="repeat" description="ANK" evidence="2">
    <location>
        <begin position="1050"/>
        <end position="1073"/>
    </location>
</feature>
<organism evidence="6 7">
    <name type="scientific">Coleophoma crateriformis</name>
    <dbReference type="NCBI Taxonomy" id="565419"/>
    <lineage>
        <taxon>Eukaryota</taxon>
        <taxon>Fungi</taxon>
        <taxon>Dikarya</taxon>
        <taxon>Ascomycota</taxon>
        <taxon>Pezizomycotina</taxon>
        <taxon>Leotiomycetes</taxon>
        <taxon>Helotiales</taxon>
        <taxon>Dermateaceae</taxon>
        <taxon>Coleophoma</taxon>
    </lineage>
</organism>
<feature type="repeat" description="ANK" evidence="2">
    <location>
        <begin position="1395"/>
        <end position="1427"/>
    </location>
</feature>
<accession>A0A3D8Q7F1</accession>